<dbReference type="InterPro" id="IPR004146">
    <property type="entry name" value="DC1"/>
</dbReference>
<feature type="domain" description="DC1" evidence="3">
    <location>
        <begin position="69"/>
        <end position="116"/>
    </location>
</feature>
<organism evidence="4 5">
    <name type="scientific">Dioscorea zingiberensis</name>
    <dbReference type="NCBI Taxonomy" id="325984"/>
    <lineage>
        <taxon>Eukaryota</taxon>
        <taxon>Viridiplantae</taxon>
        <taxon>Streptophyta</taxon>
        <taxon>Embryophyta</taxon>
        <taxon>Tracheophyta</taxon>
        <taxon>Spermatophyta</taxon>
        <taxon>Magnoliopsida</taxon>
        <taxon>Liliopsida</taxon>
        <taxon>Dioscoreales</taxon>
        <taxon>Dioscoreaceae</taxon>
        <taxon>Dioscorea</taxon>
    </lineage>
</organism>
<keyword evidence="2" id="KW-0472">Membrane</keyword>
<accession>A0A9D5HPA1</accession>
<keyword evidence="2" id="KW-1133">Transmembrane helix</keyword>
<sequence length="263" mass="29524">MIEFGEFENHPSHPGHKLKMVNMEKLFRCDGCLELGFGSCYTCTDSGTSCNFHLHKDCALACTEVPIISHPFFPKLQFHFLRKGGRNRYCDACGRDIKGYVYHCGVTGYDLHPCCAKLPRVLSCRDIVSEDGEEVRLFLKNKVTSKCYKCGEKKLCISGKKKSINTWSYVSENPKVHFHVSCVKKMVSESWQDGNNLQIVRSDVNACPKLQIKIHKKSKSGRIGSKFRMLKKVLKLALTFAIAAVIGDPTAMVVALVTSLITH</sequence>
<dbReference type="OrthoDB" id="609232at2759"/>
<dbReference type="AlphaFoldDB" id="A0A9D5HPA1"/>
<protein>
    <recommendedName>
        <fullName evidence="3">DC1 domain-containing protein</fullName>
    </recommendedName>
</protein>
<dbReference type="EMBL" id="JAGGNH010000001">
    <property type="protein sequence ID" value="KAJ0983989.1"/>
    <property type="molecule type" value="Genomic_DNA"/>
</dbReference>
<evidence type="ECO:0000256" key="2">
    <source>
        <dbReference type="SAM" id="Phobius"/>
    </source>
</evidence>
<dbReference type="Proteomes" id="UP001085076">
    <property type="component" value="Miscellaneous, Linkage group lg01"/>
</dbReference>
<comment type="caution">
    <text evidence="4">The sequence shown here is derived from an EMBL/GenBank/DDBJ whole genome shotgun (WGS) entry which is preliminary data.</text>
</comment>
<keyword evidence="2" id="KW-0812">Transmembrane</keyword>
<reference evidence="4" key="1">
    <citation type="submission" date="2021-03" db="EMBL/GenBank/DDBJ databases">
        <authorList>
            <person name="Li Z."/>
            <person name="Yang C."/>
        </authorList>
    </citation>
    <scope>NUCLEOTIDE SEQUENCE</scope>
    <source>
        <strain evidence="4">Dzin_1.0</strain>
        <tissue evidence="4">Leaf</tissue>
    </source>
</reference>
<evidence type="ECO:0000313" key="5">
    <source>
        <dbReference type="Proteomes" id="UP001085076"/>
    </source>
</evidence>
<evidence type="ECO:0000259" key="3">
    <source>
        <dbReference type="Pfam" id="PF03107"/>
    </source>
</evidence>
<dbReference type="PANTHER" id="PTHR46477:SF3">
    <property type="entry name" value="CYSTEINE_HISTIDINE-RICH C1 DOMAIN FAMILY PROTEIN"/>
    <property type="match status" value="1"/>
</dbReference>
<keyword evidence="1" id="KW-0677">Repeat</keyword>
<feature type="transmembrane region" description="Helical" evidence="2">
    <location>
        <begin position="236"/>
        <end position="261"/>
    </location>
</feature>
<keyword evidence="5" id="KW-1185">Reference proteome</keyword>
<dbReference type="PANTHER" id="PTHR46477">
    <property type="entry name" value="CYSTEINE/HISTIDINE-RICH C1 DOMAIN FAMILY PROTEIN"/>
    <property type="match status" value="1"/>
</dbReference>
<dbReference type="SUPFAM" id="SSF57889">
    <property type="entry name" value="Cysteine-rich domain"/>
    <property type="match status" value="2"/>
</dbReference>
<dbReference type="InterPro" id="IPR046349">
    <property type="entry name" value="C1-like_sf"/>
</dbReference>
<gene>
    <name evidence="4" type="ORF">J5N97_002345</name>
</gene>
<evidence type="ECO:0000313" key="4">
    <source>
        <dbReference type="EMBL" id="KAJ0983989.1"/>
    </source>
</evidence>
<feature type="domain" description="DC1" evidence="3">
    <location>
        <begin position="11"/>
        <end position="59"/>
    </location>
</feature>
<name>A0A9D5HPA1_9LILI</name>
<reference evidence="4" key="2">
    <citation type="journal article" date="2022" name="Hortic Res">
        <title>The genome of Dioscorea zingiberensis sheds light on the biosynthesis, origin and evolution of the medicinally important diosgenin saponins.</title>
        <authorList>
            <person name="Li Y."/>
            <person name="Tan C."/>
            <person name="Li Z."/>
            <person name="Guo J."/>
            <person name="Li S."/>
            <person name="Chen X."/>
            <person name="Wang C."/>
            <person name="Dai X."/>
            <person name="Yang H."/>
            <person name="Song W."/>
            <person name="Hou L."/>
            <person name="Xu J."/>
            <person name="Tong Z."/>
            <person name="Xu A."/>
            <person name="Yuan X."/>
            <person name="Wang W."/>
            <person name="Yang Q."/>
            <person name="Chen L."/>
            <person name="Sun Z."/>
            <person name="Wang K."/>
            <person name="Pan B."/>
            <person name="Chen J."/>
            <person name="Bao Y."/>
            <person name="Liu F."/>
            <person name="Qi X."/>
            <person name="Gang D.R."/>
            <person name="Wen J."/>
            <person name="Li J."/>
        </authorList>
    </citation>
    <scope>NUCLEOTIDE SEQUENCE</scope>
    <source>
        <strain evidence="4">Dzin_1.0</strain>
    </source>
</reference>
<dbReference type="Pfam" id="PF03107">
    <property type="entry name" value="C1_2"/>
    <property type="match status" value="2"/>
</dbReference>
<evidence type="ECO:0000256" key="1">
    <source>
        <dbReference type="ARBA" id="ARBA00022737"/>
    </source>
</evidence>
<proteinExistence type="predicted"/>